<feature type="transmembrane region" description="Helical" evidence="1">
    <location>
        <begin position="36"/>
        <end position="55"/>
    </location>
</feature>
<dbReference type="RefSeq" id="WP_379569895.1">
    <property type="nucleotide sequence ID" value="NZ_JBHUFV010000007.1"/>
</dbReference>
<organism evidence="2 3">
    <name type="scientific">Nonomuraea mangrovi</name>
    <dbReference type="NCBI Taxonomy" id="2316207"/>
    <lineage>
        <taxon>Bacteria</taxon>
        <taxon>Bacillati</taxon>
        <taxon>Actinomycetota</taxon>
        <taxon>Actinomycetes</taxon>
        <taxon>Streptosporangiales</taxon>
        <taxon>Streptosporangiaceae</taxon>
        <taxon>Nonomuraea</taxon>
    </lineage>
</organism>
<evidence type="ECO:0000313" key="2">
    <source>
        <dbReference type="EMBL" id="MFD1930977.1"/>
    </source>
</evidence>
<protein>
    <submittedName>
        <fullName evidence="2">Uncharacterized protein</fullName>
    </submittedName>
</protein>
<dbReference type="Proteomes" id="UP001597368">
    <property type="component" value="Unassembled WGS sequence"/>
</dbReference>
<keyword evidence="1" id="KW-0812">Transmembrane</keyword>
<evidence type="ECO:0000313" key="3">
    <source>
        <dbReference type="Proteomes" id="UP001597368"/>
    </source>
</evidence>
<feature type="transmembrane region" description="Helical" evidence="1">
    <location>
        <begin position="62"/>
        <end position="83"/>
    </location>
</feature>
<keyword evidence="1" id="KW-0472">Membrane</keyword>
<reference evidence="3" key="1">
    <citation type="journal article" date="2019" name="Int. J. Syst. Evol. Microbiol.">
        <title>The Global Catalogue of Microorganisms (GCM) 10K type strain sequencing project: providing services to taxonomists for standard genome sequencing and annotation.</title>
        <authorList>
            <consortium name="The Broad Institute Genomics Platform"/>
            <consortium name="The Broad Institute Genome Sequencing Center for Infectious Disease"/>
            <person name="Wu L."/>
            <person name="Ma J."/>
        </authorList>
    </citation>
    <scope>NUCLEOTIDE SEQUENCE [LARGE SCALE GENOMIC DNA]</scope>
    <source>
        <strain evidence="3">ICMP 6774ER</strain>
    </source>
</reference>
<dbReference type="EMBL" id="JBHUFV010000007">
    <property type="protein sequence ID" value="MFD1930977.1"/>
    <property type="molecule type" value="Genomic_DNA"/>
</dbReference>
<gene>
    <name evidence="2" type="ORF">ACFSKW_05740</name>
</gene>
<keyword evidence="1" id="KW-1133">Transmembrane helix</keyword>
<accession>A0ABW4SN29</accession>
<name>A0ABW4SN29_9ACTN</name>
<evidence type="ECO:0000256" key="1">
    <source>
        <dbReference type="SAM" id="Phobius"/>
    </source>
</evidence>
<feature type="transmembrane region" description="Helical" evidence="1">
    <location>
        <begin position="89"/>
        <end position="107"/>
    </location>
</feature>
<keyword evidence="3" id="KW-1185">Reference proteome</keyword>
<sequence length="113" mass="11703">MRAADRFALALGIASVLSAVFVFVHGDPWQLVKMTAQAVPVAIVLGILACLAGILRRPPMQTAVGALFVLAALVVLAELAFGWSLTGGSASTSSLWLGFGIGLLSAGRTPRER</sequence>
<proteinExistence type="predicted"/>
<comment type="caution">
    <text evidence="2">The sequence shown here is derived from an EMBL/GenBank/DDBJ whole genome shotgun (WGS) entry which is preliminary data.</text>
</comment>